<accession>A0A1M5U188</accession>
<dbReference type="STRING" id="299255.SAMN02745129_2359"/>
<organism evidence="1 2">
    <name type="scientific">Ferrimonas marina</name>
    <dbReference type="NCBI Taxonomy" id="299255"/>
    <lineage>
        <taxon>Bacteria</taxon>
        <taxon>Pseudomonadati</taxon>
        <taxon>Pseudomonadota</taxon>
        <taxon>Gammaproteobacteria</taxon>
        <taxon>Alteromonadales</taxon>
        <taxon>Ferrimonadaceae</taxon>
        <taxon>Ferrimonas</taxon>
    </lineage>
</organism>
<proteinExistence type="predicted"/>
<dbReference type="InterPro" id="IPR017601">
    <property type="entry name" value="DGQHR-contain_dom"/>
</dbReference>
<evidence type="ECO:0000313" key="1">
    <source>
        <dbReference type="EMBL" id="SHH56621.1"/>
    </source>
</evidence>
<dbReference type="Proteomes" id="UP000184268">
    <property type="component" value="Unassembled WGS sequence"/>
</dbReference>
<dbReference type="OrthoDB" id="6399931at2"/>
<dbReference type="RefSeq" id="WP_067655736.1">
    <property type="nucleotide sequence ID" value="NZ_FQXG01000003.1"/>
</dbReference>
<name>A0A1M5U188_9GAMM</name>
<protein>
    <submittedName>
        <fullName evidence="1">DGQHR domain-containing protein</fullName>
    </submittedName>
</protein>
<dbReference type="EMBL" id="FQXG01000003">
    <property type="protein sequence ID" value="SHH56621.1"/>
    <property type="molecule type" value="Genomic_DNA"/>
</dbReference>
<keyword evidence="2" id="KW-1185">Reference proteome</keyword>
<sequence length="423" mass="47311">MDMLNEAVIEQGAVDQGSVTDELHIPQRTIVGQETLTFTLVAGTEGIGTTYSCKPTYQVLADNFEIEDEALPEFERLQRDADRPRVKKILAYLRDRDNTVFPSACLVLSAQDFELKRVDVVVDGEVVDHVWRGTLPAWADRLFIDGQGRLVSIKEVLQIRPELASHALDVKIVLVPTKTIRESEAFVRQIFADFHLGLRKPNKSQSLFFDSETAVSRFVNNELPQAVDALDGAMVQGLSRTGRLAKGQLFNLATVHDMVRILLGGVNETKANEMLDNPVIGQHLKQFMINFFASLYKHLPLKDLQDHPGKPKEMRAAANNNVLTCVIGFKALAYLGCSMSEEFMYSDAEEPEQMKAHLDDLLGRLAKLKEMPLTERGDKTWTTAKIYQNDDGKITIVKGSEKRLAFQFCRKVGVMPCEALGMG</sequence>
<dbReference type="InterPro" id="IPR017642">
    <property type="entry name" value="DNA_S_mod_DndB"/>
</dbReference>
<evidence type="ECO:0000313" key="2">
    <source>
        <dbReference type="Proteomes" id="UP000184268"/>
    </source>
</evidence>
<dbReference type="AlphaFoldDB" id="A0A1M5U188"/>
<reference evidence="2" key="1">
    <citation type="submission" date="2016-11" db="EMBL/GenBank/DDBJ databases">
        <authorList>
            <person name="Varghese N."/>
            <person name="Submissions S."/>
        </authorList>
    </citation>
    <scope>NUCLEOTIDE SEQUENCE [LARGE SCALE GENOMIC DNA]</scope>
    <source>
        <strain evidence="2">DSM 16917</strain>
    </source>
</reference>
<dbReference type="NCBIfam" id="TIGR03187">
    <property type="entry name" value="DGQHR"/>
    <property type="match status" value="1"/>
</dbReference>
<dbReference type="Pfam" id="PF14072">
    <property type="entry name" value="DndB"/>
    <property type="match status" value="1"/>
</dbReference>
<gene>
    <name evidence="1" type="ORF">SAMN02745129_2359</name>
</gene>